<evidence type="ECO:0000313" key="2">
    <source>
        <dbReference type="EMBL" id="SFK40138.1"/>
    </source>
</evidence>
<keyword evidence="3" id="KW-1185">Reference proteome</keyword>
<dbReference type="Pfam" id="PF00702">
    <property type="entry name" value="Hydrolase"/>
    <property type="match status" value="1"/>
</dbReference>
<dbReference type="PANTHER" id="PTHR43611:SF3">
    <property type="entry name" value="FLAVIN MONONUCLEOTIDE HYDROLASE 1, CHLOROPLATIC"/>
    <property type="match status" value="1"/>
</dbReference>
<dbReference type="InterPro" id="IPR023198">
    <property type="entry name" value="PGP-like_dom2"/>
</dbReference>
<organism evidence="2 3">
    <name type="scientific">Streptosporangium canum</name>
    <dbReference type="NCBI Taxonomy" id="324952"/>
    <lineage>
        <taxon>Bacteria</taxon>
        <taxon>Bacillati</taxon>
        <taxon>Actinomycetota</taxon>
        <taxon>Actinomycetes</taxon>
        <taxon>Streptosporangiales</taxon>
        <taxon>Streptosporangiaceae</taxon>
        <taxon>Streptosporangium</taxon>
    </lineage>
</organism>
<dbReference type="NCBIfam" id="TIGR01509">
    <property type="entry name" value="HAD-SF-IA-v3"/>
    <property type="match status" value="1"/>
</dbReference>
<proteinExistence type="predicted"/>
<keyword evidence="2" id="KW-0378">Hydrolase</keyword>
<dbReference type="GeneID" id="96304153"/>
<dbReference type="RefSeq" id="WP_177245328.1">
    <property type="nucleotide sequence ID" value="NZ_FOQY01000024.1"/>
</dbReference>
<accession>A0A1I3Z7S2</accession>
<reference evidence="3" key="1">
    <citation type="submission" date="2016-10" db="EMBL/GenBank/DDBJ databases">
        <authorList>
            <person name="Varghese N."/>
            <person name="Submissions S."/>
        </authorList>
    </citation>
    <scope>NUCLEOTIDE SEQUENCE [LARGE SCALE GENOMIC DNA]</scope>
    <source>
        <strain evidence="3">CGMCC 4.2126</strain>
    </source>
</reference>
<dbReference type="CDD" id="cd02603">
    <property type="entry name" value="HAD_sEH-N_like"/>
    <property type="match status" value="1"/>
</dbReference>
<name>A0A1I3Z7S2_9ACTN</name>
<evidence type="ECO:0000313" key="3">
    <source>
        <dbReference type="Proteomes" id="UP000199111"/>
    </source>
</evidence>
<dbReference type="Proteomes" id="UP000199111">
    <property type="component" value="Unassembled WGS sequence"/>
</dbReference>
<dbReference type="PRINTS" id="PR00413">
    <property type="entry name" value="HADHALOGNASE"/>
</dbReference>
<dbReference type="EMBL" id="FOQY01000024">
    <property type="protein sequence ID" value="SFK40138.1"/>
    <property type="molecule type" value="Genomic_DNA"/>
</dbReference>
<dbReference type="InterPro" id="IPR023214">
    <property type="entry name" value="HAD_sf"/>
</dbReference>
<feature type="compositionally biased region" description="Basic and acidic residues" evidence="1">
    <location>
        <begin position="206"/>
        <end position="217"/>
    </location>
</feature>
<dbReference type="InterPro" id="IPR006439">
    <property type="entry name" value="HAD-SF_hydro_IA"/>
</dbReference>
<dbReference type="GO" id="GO:0016787">
    <property type="term" value="F:hydrolase activity"/>
    <property type="evidence" value="ECO:0007669"/>
    <property type="project" value="UniProtKB-KW"/>
</dbReference>
<gene>
    <name evidence="2" type="ORF">SAMN05216275_12449</name>
</gene>
<protein>
    <submittedName>
        <fullName evidence="2">Putative hydrolase of the HAD superfamily</fullName>
    </submittedName>
</protein>
<dbReference type="InterPro" id="IPR036412">
    <property type="entry name" value="HAD-like_sf"/>
</dbReference>
<dbReference type="SFLD" id="SFLDG01129">
    <property type="entry name" value="C1.5:_HAD__Beta-PGM__Phosphata"/>
    <property type="match status" value="1"/>
</dbReference>
<feature type="region of interest" description="Disordered" evidence="1">
    <location>
        <begin position="202"/>
        <end position="227"/>
    </location>
</feature>
<evidence type="ECO:0000256" key="1">
    <source>
        <dbReference type="SAM" id="MobiDB-lite"/>
    </source>
</evidence>
<dbReference type="Gene3D" id="1.10.150.240">
    <property type="entry name" value="Putative phosphatase, domain 2"/>
    <property type="match status" value="1"/>
</dbReference>
<dbReference type="SUPFAM" id="SSF56784">
    <property type="entry name" value="HAD-like"/>
    <property type="match status" value="1"/>
</dbReference>
<sequence>MSARVLLCDLGGVLFDFDHPHRLRILARACGSSPERIHALLWESDFGAGSDEGRYPTAAEVRVRIRAVIGFPGTDDELDAAWCAAYRPNPAVIDTLISGHGLPMAVFTNNGPLEEDALPRLHSQAFAPFDRLFFSHRLGHRKPHPAAFAAVTMGLGVVPGDIVFIDDSGANVAAARRHGWQAVRFRTPGTLAETVREYAADVQPSLDRELGDRHGRETGMPSGPGGA</sequence>
<dbReference type="PANTHER" id="PTHR43611">
    <property type="entry name" value="ALPHA-D-GLUCOSE 1-PHOSPHATE PHOSPHATASE"/>
    <property type="match status" value="1"/>
</dbReference>
<dbReference type="SFLD" id="SFLDS00003">
    <property type="entry name" value="Haloacid_Dehalogenase"/>
    <property type="match status" value="1"/>
</dbReference>
<dbReference type="AlphaFoldDB" id="A0A1I3Z7S2"/>
<dbReference type="Gene3D" id="3.40.50.1000">
    <property type="entry name" value="HAD superfamily/HAD-like"/>
    <property type="match status" value="1"/>
</dbReference>